<comment type="similarity">
    <text evidence="7">Belongs to the transglycosylase MltG family.</text>
</comment>
<organism evidence="8 9">
    <name type="scientific">Clostridium botulinum B2 450</name>
    <dbReference type="NCBI Taxonomy" id="1379739"/>
    <lineage>
        <taxon>Bacteria</taxon>
        <taxon>Bacillati</taxon>
        <taxon>Bacillota</taxon>
        <taxon>Clostridia</taxon>
        <taxon>Eubacteriales</taxon>
        <taxon>Clostridiaceae</taxon>
        <taxon>Clostridium</taxon>
    </lineage>
</organism>
<dbReference type="RefSeq" id="WP_042384630.1">
    <property type="nucleotide sequence ID" value="NZ_JXSU01000007.1"/>
</dbReference>
<dbReference type="EC" id="4.2.2.29" evidence="7"/>
<dbReference type="PANTHER" id="PTHR30518:SF2">
    <property type="entry name" value="ENDOLYTIC MUREIN TRANSGLYCOSYLASE"/>
    <property type="match status" value="1"/>
</dbReference>
<evidence type="ECO:0000256" key="2">
    <source>
        <dbReference type="ARBA" id="ARBA00022692"/>
    </source>
</evidence>
<dbReference type="Pfam" id="PF02618">
    <property type="entry name" value="YceG"/>
    <property type="match status" value="1"/>
</dbReference>
<dbReference type="EMBL" id="JXSU01000007">
    <property type="protein sequence ID" value="KIS24370.1"/>
    <property type="molecule type" value="Genomic_DNA"/>
</dbReference>
<protein>
    <recommendedName>
        <fullName evidence="7">Endolytic murein transglycosylase</fullName>
        <ecNumber evidence="7">4.2.2.29</ecNumber>
    </recommendedName>
    <alternativeName>
        <fullName evidence="7">Peptidoglycan lytic transglycosylase</fullName>
    </alternativeName>
    <alternativeName>
        <fullName evidence="7">Peptidoglycan polymerization terminase</fullName>
    </alternativeName>
</protein>
<dbReference type="InterPro" id="IPR003770">
    <property type="entry name" value="MLTG-like"/>
</dbReference>
<dbReference type="GO" id="GO:0008932">
    <property type="term" value="F:lytic endotransglycosylase activity"/>
    <property type="evidence" value="ECO:0007669"/>
    <property type="project" value="UniProtKB-UniRule"/>
</dbReference>
<dbReference type="GO" id="GO:0005886">
    <property type="term" value="C:plasma membrane"/>
    <property type="evidence" value="ECO:0007669"/>
    <property type="project" value="UniProtKB-SubCell"/>
</dbReference>
<gene>
    <name evidence="7" type="primary">mltG</name>
    <name evidence="8" type="ORF">N495_12580</name>
</gene>
<proteinExistence type="inferred from homology"/>
<reference evidence="8 9" key="1">
    <citation type="submission" date="2014-06" db="EMBL/GenBank/DDBJ databases">
        <title>Genome characterization of distinct group I Clostridium botulinum lineages.</title>
        <authorList>
            <person name="Giordani F."/>
            <person name="Anselmo A."/>
            <person name="Fillo S."/>
            <person name="Palozzi A.M."/>
            <person name="Fortunato A."/>
            <person name="Gentile B."/>
            <person name="Ciammaruconi A."/>
            <person name="Anniballi F."/>
            <person name="De Medici D."/>
            <person name="Lista F."/>
        </authorList>
    </citation>
    <scope>NUCLEOTIDE SEQUENCE [LARGE SCALE GENOMIC DNA]</scope>
    <source>
        <strain evidence="8 9">B2 450</strain>
    </source>
</reference>
<dbReference type="CDD" id="cd08010">
    <property type="entry name" value="MltG_like"/>
    <property type="match status" value="1"/>
</dbReference>
<evidence type="ECO:0000256" key="5">
    <source>
        <dbReference type="ARBA" id="ARBA00023239"/>
    </source>
</evidence>
<keyword evidence="6 7" id="KW-0961">Cell wall biogenesis/degradation</keyword>
<dbReference type="GO" id="GO:0009252">
    <property type="term" value="P:peptidoglycan biosynthetic process"/>
    <property type="evidence" value="ECO:0007669"/>
    <property type="project" value="UniProtKB-UniRule"/>
</dbReference>
<comment type="function">
    <text evidence="7">Functions as a peptidoglycan terminase that cleaves nascent peptidoglycan strands endolytically to terminate their elongation.</text>
</comment>
<feature type="transmembrane region" description="Helical" evidence="7">
    <location>
        <begin position="7"/>
        <end position="28"/>
    </location>
</feature>
<evidence type="ECO:0000256" key="7">
    <source>
        <dbReference type="HAMAP-Rule" id="MF_02065"/>
    </source>
</evidence>
<keyword evidence="3 7" id="KW-1133">Transmembrane helix</keyword>
<comment type="caution">
    <text evidence="8">The sequence shown here is derived from an EMBL/GenBank/DDBJ whole genome shotgun (WGS) entry which is preliminary data.</text>
</comment>
<dbReference type="HAMAP" id="MF_02065">
    <property type="entry name" value="MltG"/>
    <property type="match status" value="1"/>
</dbReference>
<dbReference type="PANTHER" id="PTHR30518">
    <property type="entry name" value="ENDOLYTIC MUREIN TRANSGLYCOSYLASE"/>
    <property type="match status" value="1"/>
</dbReference>
<dbReference type="PATRIC" id="fig|1379739.3.peg.2899"/>
<dbReference type="Gene3D" id="3.30.160.60">
    <property type="entry name" value="Classic Zinc Finger"/>
    <property type="match status" value="1"/>
</dbReference>
<name>A0A0D1BVG8_CLOBO</name>
<dbReference type="AlphaFoldDB" id="A0A0D1BVG8"/>
<accession>A0A0D1BVG8</accession>
<comment type="subcellular location">
    <subcellularLocation>
        <location evidence="7">Cell membrane</location>
        <topology evidence="7">Single-pass membrane protein</topology>
    </subcellularLocation>
</comment>
<dbReference type="OrthoDB" id="9814591at2"/>
<evidence type="ECO:0000313" key="9">
    <source>
        <dbReference type="Proteomes" id="UP000032250"/>
    </source>
</evidence>
<evidence type="ECO:0000313" key="8">
    <source>
        <dbReference type="EMBL" id="KIS24370.1"/>
    </source>
</evidence>
<keyword evidence="4 7" id="KW-0472">Membrane</keyword>
<dbReference type="HOGENOM" id="CLU_025574_2_2_9"/>
<dbReference type="GO" id="GO:0071555">
    <property type="term" value="P:cell wall organization"/>
    <property type="evidence" value="ECO:0007669"/>
    <property type="project" value="UniProtKB-KW"/>
</dbReference>
<dbReference type="NCBIfam" id="TIGR00247">
    <property type="entry name" value="endolytic transglycosylase MltG"/>
    <property type="match status" value="1"/>
</dbReference>
<evidence type="ECO:0000256" key="3">
    <source>
        <dbReference type="ARBA" id="ARBA00022989"/>
    </source>
</evidence>
<dbReference type="Gene3D" id="3.30.1490.480">
    <property type="entry name" value="Endolytic murein transglycosylase"/>
    <property type="match status" value="2"/>
</dbReference>
<feature type="site" description="Important for catalytic activity" evidence="7">
    <location>
        <position position="229"/>
    </location>
</feature>
<evidence type="ECO:0000256" key="1">
    <source>
        <dbReference type="ARBA" id="ARBA00022475"/>
    </source>
</evidence>
<sequence length="343" mass="39622">MKNKNRLIILVMAIVAVLAIGFVSIKYYDRKILKAPLKADGNEVVKIVVDKDQSLNDVIEKIDKEDKIKSKKVLKNYIKKVQAPQKVVPGEYVFSVNLNAYNLLLNLKEGIYDNRPIKVTIPEGYNIDEIGNKLEKQGIIKKEDFIKSIKEYKTPSFVKEDKNRKYSLEGYLFPDTYEFFKGMQGDKIIDKMLDRFNYVIKEIEKENNIKIKDEDMDKLISMASVIEKEAEKDAERGKVASVFYNRIDKKMKMESCATVLYALGYHKDKLYYKDLKIKSPYNTYLNTGLPIGPICSPGKNSIKAALNPEKTDYLYFVSKNNGTHFFTKNYNDFLKVKKETQGD</sequence>
<keyword evidence="1 7" id="KW-1003">Cell membrane</keyword>
<dbReference type="Proteomes" id="UP000032250">
    <property type="component" value="Unassembled WGS sequence"/>
</dbReference>
<keyword evidence="5 7" id="KW-0456">Lyase</keyword>
<evidence type="ECO:0000256" key="4">
    <source>
        <dbReference type="ARBA" id="ARBA00023136"/>
    </source>
</evidence>
<dbReference type="FunFam" id="3.30.1490.480:FF:000010">
    <property type="entry name" value="Endolytic murein transglycosylase"/>
    <property type="match status" value="1"/>
</dbReference>
<evidence type="ECO:0000256" key="6">
    <source>
        <dbReference type="ARBA" id="ARBA00023316"/>
    </source>
</evidence>
<keyword evidence="2 7" id="KW-0812">Transmembrane</keyword>
<comment type="catalytic activity">
    <reaction evidence="7">
        <text>a peptidoglycan chain = a peptidoglycan chain with N-acetyl-1,6-anhydromuramyl-[peptide] at the reducing end + a peptidoglycan chain with N-acetylglucosamine at the non-reducing end.</text>
        <dbReference type="EC" id="4.2.2.29"/>
    </reaction>
</comment>